<keyword evidence="3 7" id="KW-0812">Transmembrane</keyword>
<dbReference type="InterPro" id="IPR027417">
    <property type="entry name" value="P-loop_NTPase"/>
</dbReference>
<evidence type="ECO:0000313" key="9">
    <source>
        <dbReference type="EMBL" id="TVS78025.1"/>
    </source>
</evidence>
<name>A0A557WXP2_9MYCO</name>
<dbReference type="PROSITE" id="PS50893">
    <property type="entry name" value="ABC_TRANSPORTER_2"/>
    <property type="match status" value="1"/>
</dbReference>
<dbReference type="PANTHER" id="PTHR48041">
    <property type="entry name" value="ABC TRANSPORTER G FAMILY MEMBER 28"/>
    <property type="match status" value="1"/>
</dbReference>
<reference evidence="9 10" key="1">
    <citation type="submission" date="2019-07" db="EMBL/GenBank/DDBJ databases">
        <title>New Mycobacterium species.</title>
        <authorList>
            <person name="Tortoli E."/>
            <person name="Ghielmetti G."/>
            <person name="Friedel U."/>
            <person name="Trovato A."/>
        </authorList>
    </citation>
    <scope>NUCLEOTIDE SEQUENCE [LARGE SCALE GENOMIC DNA]</scope>
    <source>
        <strain evidence="9 10">16-83</strain>
    </source>
</reference>
<feature type="region of interest" description="Disordered" evidence="6">
    <location>
        <begin position="281"/>
        <end position="310"/>
    </location>
</feature>
<evidence type="ECO:0000256" key="7">
    <source>
        <dbReference type="SAM" id="Phobius"/>
    </source>
</evidence>
<protein>
    <submittedName>
        <fullName evidence="9">ATP-binding cassette domain-containing protein</fullName>
    </submittedName>
</protein>
<comment type="subcellular location">
    <subcellularLocation>
        <location evidence="1">Membrane</location>
        <topology evidence="1">Multi-pass membrane protein</topology>
    </subcellularLocation>
</comment>
<keyword evidence="10" id="KW-1185">Reference proteome</keyword>
<evidence type="ECO:0000256" key="6">
    <source>
        <dbReference type="SAM" id="MobiDB-lite"/>
    </source>
</evidence>
<dbReference type="Pfam" id="PF01061">
    <property type="entry name" value="ABC2_membrane"/>
    <property type="match status" value="1"/>
</dbReference>
<feature type="domain" description="ABC transporter" evidence="8">
    <location>
        <begin position="32"/>
        <end position="272"/>
    </location>
</feature>
<evidence type="ECO:0000256" key="1">
    <source>
        <dbReference type="ARBA" id="ARBA00004141"/>
    </source>
</evidence>
<feature type="transmembrane region" description="Helical" evidence="7">
    <location>
        <begin position="375"/>
        <end position="396"/>
    </location>
</feature>
<feature type="transmembrane region" description="Helical" evidence="7">
    <location>
        <begin position="490"/>
        <end position="514"/>
    </location>
</feature>
<feature type="transmembrane region" description="Helical" evidence="7">
    <location>
        <begin position="334"/>
        <end position="355"/>
    </location>
</feature>
<keyword evidence="2" id="KW-0813">Transport</keyword>
<dbReference type="GO" id="GO:0016020">
    <property type="term" value="C:membrane"/>
    <property type="evidence" value="ECO:0007669"/>
    <property type="project" value="UniProtKB-SubCell"/>
</dbReference>
<dbReference type="GO" id="GO:0016887">
    <property type="term" value="F:ATP hydrolysis activity"/>
    <property type="evidence" value="ECO:0007669"/>
    <property type="project" value="InterPro"/>
</dbReference>
<evidence type="ECO:0000256" key="3">
    <source>
        <dbReference type="ARBA" id="ARBA00022692"/>
    </source>
</evidence>
<evidence type="ECO:0000259" key="8">
    <source>
        <dbReference type="PROSITE" id="PS50893"/>
    </source>
</evidence>
<accession>A0A557WXP2</accession>
<dbReference type="GO" id="GO:0005524">
    <property type="term" value="F:ATP binding"/>
    <property type="evidence" value="ECO:0007669"/>
    <property type="project" value="UniProtKB-KW"/>
</dbReference>
<dbReference type="AlphaFoldDB" id="A0A557WXP2"/>
<keyword evidence="4 7" id="KW-1133">Transmembrane helix</keyword>
<dbReference type="SUPFAM" id="SSF52540">
    <property type="entry name" value="P-loop containing nucleoside triphosphate hydrolases"/>
    <property type="match status" value="1"/>
</dbReference>
<dbReference type="Gene3D" id="3.40.50.300">
    <property type="entry name" value="P-loop containing nucleotide triphosphate hydrolases"/>
    <property type="match status" value="1"/>
</dbReference>
<feature type="transmembrane region" description="Helical" evidence="7">
    <location>
        <begin position="416"/>
        <end position="439"/>
    </location>
</feature>
<evidence type="ECO:0000256" key="4">
    <source>
        <dbReference type="ARBA" id="ARBA00022989"/>
    </source>
</evidence>
<evidence type="ECO:0000256" key="5">
    <source>
        <dbReference type="ARBA" id="ARBA00023136"/>
    </source>
</evidence>
<evidence type="ECO:0000313" key="10">
    <source>
        <dbReference type="Proteomes" id="UP000320513"/>
    </source>
</evidence>
<dbReference type="InterPro" id="IPR050352">
    <property type="entry name" value="ABCG_transporters"/>
</dbReference>
<feature type="region of interest" description="Disordered" evidence="6">
    <location>
        <begin position="588"/>
        <end position="608"/>
    </location>
</feature>
<organism evidence="9 10">
    <name type="scientific">Mycobacterium helveticum</name>
    <dbReference type="NCBI Taxonomy" id="2592811"/>
    <lineage>
        <taxon>Bacteria</taxon>
        <taxon>Bacillati</taxon>
        <taxon>Actinomycetota</taxon>
        <taxon>Actinomycetes</taxon>
        <taxon>Mycobacteriales</taxon>
        <taxon>Mycobacteriaceae</taxon>
        <taxon>Mycobacterium</taxon>
    </lineage>
</organism>
<keyword evidence="5 7" id="KW-0472">Membrane</keyword>
<dbReference type="PANTHER" id="PTHR48041:SF139">
    <property type="entry name" value="PROTEIN SCARLET"/>
    <property type="match status" value="1"/>
</dbReference>
<dbReference type="Pfam" id="PF00005">
    <property type="entry name" value="ABC_tran"/>
    <property type="match status" value="1"/>
</dbReference>
<feature type="transmembrane region" description="Helical" evidence="7">
    <location>
        <begin position="459"/>
        <end position="478"/>
    </location>
</feature>
<dbReference type="InterPro" id="IPR003439">
    <property type="entry name" value="ABC_transporter-like_ATP-bd"/>
</dbReference>
<keyword evidence="9" id="KW-0067">ATP-binding</keyword>
<feature type="compositionally biased region" description="Basic and acidic residues" evidence="6">
    <location>
        <begin position="281"/>
        <end position="291"/>
    </location>
</feature>
<sequence length="608" mass="64689">MTDATRKLRAPRPSFRSEEADPTYRLPLRPGARTTGMAAHRVRLTVDGREVIGDVSFTARPGTLTAVIGPSAPRNSALLDMLAGTRLPDSGVVTVDGHDVHADPAAMRTRIGIVARDDRLHRKLTVRQSVRYAAELRLPPDTTPAQRHRVVDQVLEELELAPHGATPVGKLAPPLRRCVSLATELVSRPTLLVVDGVGTALDAAQESHVMAILRRQADLGCAVVVAMASQTSLARVTMCDQAVVLTGAGAPAYVGTPLQAEPVLGTADWSRILAQVGADPDGAHRSYRERQQATASPARPEIAAPWPPPAELTLSRQTGVVMRRQVRQLLAGRAHVAFLVLLPLVFAALTLLIPGDSGLGWADPSGPNRHEAVEILAALNFAAVVIGTTLTIRTLVTERLVFRREQAVGLSAAAYLAGKLVVFAVAAAVLTAVLTTIVLIGKGGPVRGAVLLGSADLELYVSVAVTAVVSAIVGLALSARARSPREVVPLAVPVVLASLLFAGGLIPLVGTWGYDQISWFVPAQWGFAASASTVDLRRVDALAANIEMWTHYVGWWVFDMNMLVLFGALWAGLAWFWLLPRGHRARTAAPRPAQAEPAERTGRKTGRA</sequence>
<feature type="transmembrane region" description="Helical" evidence="7">
    <location>
        <begin position="555"/>
        <end position="578"/>
    </location>
</feature>
<proteinExistence type="predicted"/>
<keyword evidence="9" id="KW-0547">Nucleotide-binding</keyword>
<comment type="caution">
    <text evidence="9">The sequence shown here is derived from an EMBL/GenBank/DDBJ whole genome shotgun (WGS) entry which is preliminary data.</text>
</comment>
<dbReference type="InterPro" id="IPR013525">
    <property type="entry name" value="ABC2_TM"/>
</dbReference>
<feature type="region of interest" description="Disordered" evidence="6">
    <location>
        <begin position="1"/>
        <end position="31"/>
    </location>
</feature>
<dbReference type="EMBL" id="VMQU01000190">
    <property type="protein sequence ID" value="TVS78025.1"/>
    <property type="molecule type" value="Genomic_DNA"/>
</dbReference>
<dbReference type="Proteomes" id="UP000320513">
    <property type="component" value="Unassembled WGS sequence"/>
</dbReference>
<evidence type="ECO:0000256" key="2">
    <source>
        <dbReference type="ARBA" id="ARBA00022448"/>
    </source>
</evidence>
<dbReference type="GO" id="GO:0140359">
    <property type="term" value="F:ABC-type transporter activity"/>
    <property type="evidence" value="ECO:0007669"/>
    <property type="project" value="InterPro"/>
</dbReference>
<gene>
    <name evidence="9" type="ORF">FPZ47_25740</name>
</gene>